<gene>
    <name evidence="2" type="ORF">DVA86_03315</name>
</gene>
<feature type="compositionally biased region" description="Gly residues" evidence="1">
    <location>
        <begin position="212"/>
        <end position="235"/>
    </location>
</feature>
<dbReference type="Proteomes" id="UP000254425">
    <property type="component" value="Chromosome"/>
</dbReference>
<keyword evidence="2" id="KW-0418">Kinase</keyword>
<organism evidence="2 3">
    <name type="scientific">Streptomyces armeniacus</name>
    <dbReference type="NCBI Taxonomy" id="83291"/>
    <lineage>
        <taxon>Bacteria</taxon>
        <taxon>Bacillati</taxon>
        <taxon>Actinomycetota</taxon>
        <taxon>Actinomycetes</taxon>
        <taxon>Kitasatosporales</taxon>
        <taxon>Streptomycetaceae</taxon>
        <taxon>Streptomyces</taxon>
    </lineage>
</organism>
<feature type="region of interest" description="Disordered" evidence="1">
    <location>
        <begin position="145"/>
        <end position="242"/>
    </location>
</feature>
<reference evidence="2 3" key="1">
    <citation type="submission" date="2018-07" db="EMBL/GenBank/DDBJ databases">
        <title>Draft genome of the type strain Streptomyces armeniacus ATCC 15676.</title>
        <authorList>
            <person name="Labana P."/>
            <person name="Gosse J.T."/>
            <person name="Boddy C.N."/>
        </authorList>
    </citation>
    <scope>NUCLEOTIDE SEQUENCE [LARGE SCALE GENOMIC DNA]</scope>
    <source>
        <strain evidence="2 3">ATCC 15676</strain>
    </source>
</reference>
<accession>A0A345XJK2</accession>
<proteinExistence type="predicted"/>
<evidence type="ECO:0000313" key="2">
    <source>
        <dbReference type="EMBL" id="AXK31818.1"/>
    </source>
</evidence>
<dbReference type="InterPro" id="IPR017438">
    <property type="entry name" value="ATP-NAD_kinase_N"/>
</dbReference>
<feature type="compositionally biased region" description="Acidic residues" evidence="1">
    <location>
        <begin position="186"/>
        <end position="196"/>
    </location>
</feature>
<evidence type="ECO:0000256" key="1">
    <source>
        <dbReference type="SAM" id="MobiDB-lite"/>
    </source>
</evidence>
<protein>
    <submittedName>
        <fullName evidence="2">Diacylglycerol kinase</fullName>
    </submittedName>
</protein>
<dbReference type="RefSeq" id="WP_245996325.1">
    <property type="nucleotide sequence ID" value="NZ_CP031320.1"/>
</dbReference>
<dbReference type="GO" id="GO:0016301">
    <property type="term" value="F:kinase activity"/>
    <property type="evidence" value="ECO:0007669"/>
    <property type="project" value="UniProtKB-KW"/>
</dbReference>
<dbReference type="SUPFAM" id="SSF111331">
    <property type="entry name" value="NAD kinase/diacylglycerol kinase-like"/>
    <property type="match status" value="1"/>
</dbReference>
<dbReference type="EMBL" id="CP031320">
    <property type="protein sequence ID" value="AXK31818.1"/>
    <property type="molecule type" value="Genomic_DNA"/>
</dbReference>
<keyword evidence="2" id="KW-0808">Transferase</keyword>
<dbReference type="Gene3D" id="3.40.50.10330">
    <property type="entry name" value="Probable inorganic polyphosphate/atp-NAD kinase, domain 1"/>
    <property type="match status" value="1"/>
</dbReference>
<dbReference type="AlphaFoldDB" id="A0A345XJK2"/>
<feature type="compositionally biased region" description="Low complexity" evidence="1">
    <location>
        <begin position="197"/>
        <end position="211"/>
    </location>
</feature>
<dbReference type="InterPro" id="IPR016064">
    <property type="entry name" value="NAD/diacylglycerol_kinase_sf"/>
</dbReference>
<keyword evidence="3" id="KW-1185">Reference proteome</keyword>
<name>A0A345XJK2_9ACTN</name>
<sequence>MSAPDLLVVIDPGARLTDGESVRIARDVLCAGAPGTKVCLPERPEDAARALARRGSRRPVVVGDDRALLRTVQLLHRDRDLAACALAMVPVGPPEGIALAGALGVPTTAVAASRAVLYGTEHPLDLLVDDSGGVVLGTLRVPPVPGPYEGARGSPAAQHGGGRAARARAYGPSGRRARGNGLPGPADDEGDGDAYGEGDPYGTADGDAAGAPYGGGDADGDPGGENRTGGTGTGTGRWVPPLRGCRSLVRTLTRPLPLLAALTGPGGRHGAGAQDWGPQRLRVEADGAVLADLDRPVTQVSLAPGSGGLAEVVVRRRPSGAPLRARAHTVTVSGPDFRYRADALVGGPVRARTWRALAGAWRLTLPGDPSA</sequence>
<evidence type="ECO:0000313" key="3">
    <source>
        <dbReference type="Proteomes" id="UP000254425"/>
    </source>
</evidence>
<dbReference type="KEGG" id="sarm:DVA86_03315"/>